<evidence type="ECO:0000313" key="9">
    <source>
        <dbReference type="Proteomes" id="UP000249396"/>
    </source>
</evidence>
<feature type="transmembrane region" description="Helical" evidence="6">
    <location>
        <begin position="72"/>
        <end position="92"/>
    </location>
</feature>
<dbReference type="PANTHER" id="PTHR11384">
    <property type="entry name" value="ATP-BINDING CASSETTE, SUB-FAMILY D MEMBER"/>
    <property type="match status" value="1"/>
</dbReference>
<evidence type="ECO:0000256" key="3">
    <source>
        <dbReference type="ARBA" id="ARBA00022692"/>
    </source>
</evidence>
<sequence>MNGINFQANRQIWLRFIEVVKIFVQSDVGKKALQLSGALVLLMLAVNGFNVVNSYVGRDFMTATAERNESAFFWKAMLYIGVFGVSTVVAVLHRYTEDNLGMLFREWLTKRLTNAYLENRAYYRLKTGEEIKNPDERIADDVRTYTITTLSIVLMLMNASLTVILFSGVLWSISAPLFLIAIVYSLAGSYVAIKLGRPLVGLNSTQLDKEADFRASLIHVRENAESIALTRREGRLQARLQGRITAFAENMRQIFVVSRNLNFFSTGYFNLIQVVPVIIVAPLYFRGEVEFGVITQSAMVFAQLVNAFSLVVSQFQPLSSFTAVASRLNYLWEAMESMQNIGESKIEVVETNEKHITYQNLTLRSVENKRVLLKDFSLSIPHGMRLLIAGPNEAAKLALFRATAGIFDHGEGKIIRPSLDSIRFLPQRAYLYPGTLRELLLRSSEEHVISDERMVNTLRELGLGAVLTQVGGLDVEQNWESMLSLGEEQILAFTRLVLAAPQFAFLDRVYTSLTPDQASQLLLMLSMHSISYIAMDEATNMPQLYDAILEIANDGSWKVKAN</sequence>
<dbReference type="InterPro" id="IPR003439">
    <property type="entry name" value="ABC_transporter-like_ATP-bd"/>
</dbReference>
<reference evidence="8 9" key="1">
    <citation type="journal article" date="2018" name="Aquat. Microb. Ecol.">
        <title>Gammaproteobacterial methanotrophs dominate.</title>
        <authorList>
            <person name="Rissanen A.J."/>
            <person name="Saarenheimo J."/>
            <person name="Tiirola M."/>
            <person name="Peura S."/>
            <person name="Aalto S.L."/>
            <person name="Karvinen A."/>
            <person name="Nykanen H."/>
        </authorList>
    </citation>
    <scope>NUCLEOTIDE SEQUENCE [LARGE SCALE GENOMIC DNA]</scope>
    <source>
        <strain evidence="8">AMbin10</strain>
    </source>
</reference>
<evidence type="ECO:0000256" key="5">
    <source>
        <dbReference type="ARBA" id="ARBA00023136"/>
    </source>
</evidence>
<dbReference type="GO" id="GO:0005886">
    <property type="term" value="C:plasma membrane"/>
    <property type="evidence" value="ECO:0007669"/>
    <property type="project" value="UniProtKB-SubCell"/>
</dbReference>
<name>A0A2W4SQI8_9GAMM</name>
<organism evidence="8 9">
    <name type="scientific">Candidatus Methylumidiphilus alinenensis</name>
    <dbReference type="NCBI Taxonomy" id="2202197"/>
    <lineage>
        <taxon>Bacteria</taxon>
        <taxon>Pseudomonadati</taxon>
        <taxon>Pseudomonadota</taxon>
        <taxon>Gammaproteobacteria</taxon>
        <taxon>Methylococcales</taxon>
        <taxon>Candidatus Methylumidiphilus</taxon>
    </lineage>
</organism>
<dbReference type="AlphaFoldDB" id="A0A2W4SQI8"/>
<dbReference type="InterPro" id="IPR011527">
    <property type="entry name" value="ABC1_TM_dom"/>
</dbReference>
<dbReference type="InterPro" id="IPR050835">
    <property type="entry name" value="ABC_transporter_sub-D"/>
</dbReference>
<feature type="transmembrane region" description="Helical" evidence="6">
    <location>
        <begin position="32"/>
        <end position="52"/>
    </location>
</feature>
<dbReference type="GO" id="GO:0016887">
    <property type="term" value="F:ATP hydrolysis activity"/>
    <property type="evidence" value="ECO:0007669"/>
    <property type="project" value="InterPro"/>
</dbReference>
<dbReference type="PANTHER" id="PTHR11384:SF59">
    <property type="entry name" value="LYSOSOMAL COBALAMIN TRANSPORTER ABCD4"/>
    <property type="match status" value="1"/>
</dbReference>
<comment type="caution">
    <text evidence="8">The sequence shown here is derived from an EMBL/GenBank/DDBJ whole genome shotgun (WGS) entry which is preliminary data.</text>
</comment>
<dbReference type="Pfam" id="PF00005">
    <property type="entry name" value="ABC_tran"/>
    <property type="match status" value="1"/>
</dbReference>
<dbReference type="SUPFAM" id="SSF90123">
    <property type="entry name" value="ABC transporter transmembrane region"/>
    <property type="match status" value="1"/>
</dbReference>
<dbReference type="PROSITE" id="PS50929">
    <property type="entry name" value="ABC_TM1F"/>
    <property type="match status" value="1"/>
</dbReference>
<feature type="transmembrane region" description="Helical" evidence="6">
    <location>
        <begin position="261"/>
        <end position="285"/>
    </location>
</feature>
<feature type="domain" description="ABC transmembrane type-1" evidence="7">
    <location>
        <begin position="38"/>
        <end position="320"/>
    </location>
</feature>
<dbReference type="EMBL" id="QJPH01000404">
    <property type="protein sequence ID" value="PZN75044.1"/>
    <property type="molecule type" value="Genomic_DNA"/>
</dbReference>
<dbReference type="GO" id="GO:0005524">
    <property type="term" value="F:ATP binding"/>
    <property type="evidence" value="ECO:0007669"/>
    <property type="project" value="InterPro"/>
</dbReference>
<dbReference type="InterPro" id="IPR027417">
    <property type="entry name" value="P-loop_NTPase"/>
</dbReference>
<dbReference type="SUPFAM" id="SSF52540">
    <property type="entry name" value="P-loop containing nucleoside triphosphate hydrolases"/>
    <property type="match status" value="1"/>
</dbReference>
<dbReference type="Proteomes" id="UP000249396">
    <property type="component" value="Unassembled WGS sequence"/>
</dbReference>
<evidence type="ECO:0000256" key="1">
    <source>
        <dbReference type="ARBA" id="ARBA00004651"/>
    </source>
</evidence>
<dbReference type="Pfam" id="PF06472">
    <property type="entry name" value="ABC_membrane_2"/>
    <property type="match status" value="1"/>
</dbReference>
<keyword evidence="3 6" id="KW-0812">Transmembrane</keyword>
<evidence type="ECO:0000259" key="7">
    <source>
        <dbReference type="PROSITE" id="PS50929"/>
    </source>
</evidence>
<dbReference type="Gene3D" id="3.40.50.300">
    <property type="entry name" value="P-loop containing nucleotide triphosphate hydrolases"/>
    <property type="match status" value="1"/>
</dbReference>
<evidence type="ECO:0000313" key="8">
    <source>
        <dbReference type="EMBL" id="PZN75044.1"/>
    </source>
</evidence>
<keyword evidence="4 6" id="KW-1133">Transmembrane helix</keyword>
<dbReference type="Gene3D" id="1.20.1560.10">
    <property type="entry name" value="ABC transporter type 1, transmembrane domain"/>
    <property type="match status" value="1"/>
</dbReference>
<accession>A0A2W4SQI8</accession>
<evidence type="ECO:0000256" key="4">
    <source>
        <dbReference type="ARBA" id="ARBA00022989"/>
    </source>
</evidence>
<feature type="transmembrane region" description="Helical" evidence="6">
    <location>
        <begin position="145"/>
        <end position="167"/>
    </location>
</feature>
<gene>
    <name evidence="8" type="ORF">DM484_19780</name>
</gene>
<protein>
    <submittedName>
        <fullName evidence="8">ABC transporter</fullName>
    </submittedName>
</protein>
<dbReference type="GO" id="GO:0140359">
    <property type="term" value="F:ABC-type transporter activity"/>
    <property type="evidence" value="ECO:0007669"/>
    <property type="project" value="InterPro"/>
</dbReference>
<comment type="subcellular location">
    <subcellularLocation>
        <location evidence="1">Cell membrane</location>
        <topology evidence="1">Multi-pass membrane protein</topology>
    </subcellularLocation>
</comment>
<evidence type="ECO:0000256" key="6">
    <source>
        <dbReference type="SAM" id="Phobius"/>
    </source>
</evidence>
<proteinExistence type="predicted"/>
<keyword evidence="5 6" id="KW-0472">Membrane</keyword>
<keyword evidence="2" id="KW-0813">Transport</keyword>
<dbReference type="InterPro" id="IPR036640">
    <property type="entry name" value="ABC1_TM_sf"/>
</dbReference>
<evidence type="ECO:0000256" key="2">
    <source>
        <dbReference type="ARBA" id="ARBA00022448"/>
    </source>
</evidence>
<feature type="transmembrane region" description="Helical" evidence="6">
    <location>
        <begin position="173"/>
        <end position="193"/>
    </location>
</feature>